<dbReference type="InterPro" id="IPR051396">
    <property type="entry name" value="Bact_Antivir_Def_Nuclease"/>
</dbReference>
<dbReference type="EMBL" id="DAASDO010000007">
    <property type="protein sequence ID" value="HAE5072153.1"/>
    <property type="molecule type" value="Genomic_DNA"/>
</dbReference>
<name>A0A732IDR5_SALEN</name>
<dbReference type="Gene3D" id="3.40.50.300">
    <property type="entry name" value="P-loop containing nucleotide triphosphate hydrolases"/>
    <property type="match status" value="1"/>
</dbReference>
<protein>
    <submittedName>
        <fullName evidence="2">AAA family ATPase</fullName>
    </submittedName>
</protein>
<evidence type="ECO:0000313" key="2">
    <source>
        <dbReference type="EMBL" id="HAE5072153.1"/>
    </source>
</evidence>
<dbReference type="InterPro" id="IPR003959">
    <property type="entry name" value="ATPase_AAA_core"/>
</dbReference>
<organism evidence="2">
    <name type="scientific">Salmonella enteritidis</name>
    <dbReference type="NCBI Taxonomy" id="149539"/>
    <lineage>
        <taxon>Bacteria</taxon>
        <taxon>Pseudomonadati</taxon>
        <taxon>Pseudomonadota</taxon>
        <taxon>Gammaproteobacteria</taxon>
        <taxon>Enterobacterales</taxon>
        <taxon>Enterobacteriaceae</taxon>
        <taxon>Salmonella</taxon>
    </lineage>
</organism>
<dbReference type="AlphaFoldDB" id="A0A732IDR5"/>
<proteinExistence type="predicted"/>
<dbReference type="PANTHER" id="PTHR43581">
    <property type="entry name" value="ATP/GTP PHOSPHATASE"/>
    <property type="match status" value="1"/>
</dbReference>
<dbReference type="RefSeq" id="WP_117141275.1">
    <property type="nucleotide sequence ID" value="NZ_LYYP01000098.1"/>
</dbReference>
<dbReference type="PANTHER" id="PTHR43581:SF2">
    <property type="entry name" value="EXCINUCLEASE ATPASE SUBUNIT"/>
    <property type="match status" value="1"/>
</dbReference>
<dbReference type="InterPro" id="IPR027417">
    <property type="entry name" value="P-loop_NTPase"/>
</dbReference>
<feature type="domain" description="ATPase AAA-type core" evidence="1">
    <location>
        <begin position="352"/>
        <end position="421"/>
    </location>
</feature>
<reference evidence="2" key="2">
    <citation type="submission" date="2018-07" db="EMBL/GenBank/DDBJ databases">
        <authorList>
            <consortium name="NCBI Pathogen Detection Project"/>
        </authorList>
    </citation>
    <scope>NUCLEOTIDE SEQUENCE</scope>
    <source>
        <strain evidence="2">H9558</strain>
    </source>
</reference>
<dbReference type="Pfam" id="PF13304">
    <property type="entry name" value="AAA_21"/>
    <property type="match status" value="1"/>
</dbReference>
<accession>A0A732IDR5</accession>
<gene>
    <name evidence="2" type="ORF">G4G55_002383</name>
</gene>
<dbReference type="SUPFAM" id="SSF52540">
    <property type="entry name" value="P-loop containing nucleoside triphosphate hydrolases"/>
    <property type="match status" value="1"/>
</dbReference>
<comment type="caution">
    <text evidence="2">The sequence shown here is derived from an EMBL/GenBank/DDBJ whole genome shotgun (WGS) entry which is preliminary data.</text>
</comment>
<sequence>MGEIKAEFRIIDRKTYINSEARNVIYLRKDSWNDYSYRTLFNMEVKDADAVLHKIGGVKIGFFGQTTDIASYEEINSSNFTKLDDRFFALGDSLEFYQNIMDLPDELSSWILTNINDVVKNNRLIDKVLNEDVFKTSLLRSININTLKGQFTRLVNHDVLLTKYDFDYIRKDHSSFNDLKLKFKVIPFSTPPTNIHTIIGRNGVGKTTLLNDMVSDVILEKLDSPSHFYDNEQFDEIDKSYFSAVISVSFSAFDPFIPMRDQEDPTKGTCYYYIGLKKVSSLANGFSLRTDQELREMCASSLEECFLDQGRKDLWISAIKSIESDNNFAELNLTRLSLLKGKKLKNECINLMRHMSSGHAIVFLTLTKLIEKTQEKTLVLFDEPESHLHPPLLSALIRAVSNLLVKRNGIAIIATHSPVVIQEVPSSCTWILTRYGNEMSPSRPEKETFGENVGLLTRDVFRLEVERSGYHKLLKDSVDDGKSFEQIMSEYKFQIGAEGQALLRSLILVRDMGHHNKNNSDDEE</sequence>
<dbReference type="GO" id="GO:0016887">
    <property type="term" value="F:ATP hydrolysis activity"/>
    <property type="evidence" value="ECO:0007669"/>
    <property type="project" value="InterPro"/>
</dbReference>
<reference evidence="2" key="1">
    <citation type="journal article" date="2018" name="Genome Biol.">
        <title>SKESA: strategic k-mer extension for scrupulous assemblies.</title>
        <authorList>
            <person name="Souvorov A."/>
            <person name="Agarwala R."/>
            <person name="Lipman D.J."/>
        </authorList>
    </citation>
    <scope>NUCLEOTIDE SEQUENCE</scope>
    <source>
        <strain evidence="2">H9558</strain>
    </source>
</reference>
<dbReference type="GO" id="GO:0005524">
    <property type="term" value="F:ATP binding"/>
    <property type="evidence" value="ECO:0007669"/>
    <property type="project" value="InterPro"/>
</dbReference>
<evidence type="ECO:0000259" key="1">
    <source>
        <dbReference type="Pfam" id="PF13304"/>
    </source>
</evidence>